<evidence type="ECO:0000256" key="1">
    <source>
        <dbReference type="SAM" id="SignalP"/>
    </source>
</evidence>
<dbReference type="SUPFAM" id="SSF53850">
    <property type="entry name" value="Periplasmic binding protein-like II"/>
    <property type="match status" value="1"/>
</dbReference>
<reference evidence="2 3" key="1">
    <citation type="submission" date="2018-12" db="EMBL/GenBank/DDBJ databases">
        <title>Complete genome of Litorilituus sediminis.</title>
        <authorList>
            <person name="Liu A."/>
            <person name="Rong J."/>
        </authorList>
    </citation>
    <scope>NUCLEOTIDE SEQUENCE [LARGE SCALE GENOMIC DNA]</scope>
    <source>
        <strain evidence="2 3">JCM 17549</strain>
    </source>
</reference>
<evidence type="ECO:0000313" key="2">
    <source>
        <dbReference type="EMBL" id="QBG36088.1"/>
    </source>
</evidence>
<keyword evidence="1" id="KW-0732">Signal</keyword>
<dbReference type="AlphaFoldDB" id="A0A4P6P553"/>
<evidence type="ECO:0008006" key="4">
    <source>
        <dbReference type="Google" id="ProtNLM"/>
    </source>
</evidence>
<evidence type="ECO:0000313" key="3">
    <source>
        <dbReference type="Proteomes" id="UP000290244"/>
    </source>
</evidence>
<protein>
    <recommendedName>
        <fullName evidence="4">Transporter substrate-binding domain-containing protein</fullName>
    </recommendedName>
</protein>
<feature type="signal peptide" evidence="1">
    <location>
        <begin position="1"/>
        <end position="21"/>
    </location>
</feature>
<name>A0A4P6P553_9GAMM</name>
<keyword evidence="3" id="KW-1185">Reference proteome</keyword>
<proteinExistence type="predicted"/>
<dbReference type="RefSeq" id="WP_130601900.1">
    <property type="nucleotide sequence ID" value="NZ_CP034759.1"/>
</dbReference>
<dbReference type="Proteomes" id="UP000290244">
    <property type="component" value="Chromosome"/>
</dbReference>
<dbReference type="KEGG" id="lsd:EMK97_10390"/>
<dbReference type="EMBL" id="CP034759">
    <property type="protein sequence ID" value="QBG36088.1"/>
    <property type="molecule type" value="Genomic_DNA"/>
</dbReference>
<sequence length="292" mass="34055">MKIISLISILLYSLLNAMCFAGEQIDTIRYIESAQHPDPKQGYFVELLSLALAASKDEYGDYQLQPVRYEMAQGRASMMLQRNELIDVHWRMTSKSLESKLQAIYFPILKGLMGYRIFIIRKEDQPLFKQVNSLAELQTLSLGQGINWPDSEILLSNGFNVIKGYDIHLLKMLKRKRFDYFPRALHEPWLEIANEPELMVEQSFMLTYPAPMYFFVNKNNKRLTDRLTLGLKRLLNSGKFEHYFENHAITSNILAKAKLANRRVFQLSSPLLSKQTNELLKDKRLWIKVNDL</sequence>
<gene>
    <name evidence="2" type="ORF">EMK97_10390</name>
</gene>
<organism evidence="2 3">
    <name type="scientific">Litorilituus sediminis</name>
    <dbReference type="NCBI Taxonomy" id="718192"/>
    <lineage>
        <taxon>Bacteria</taxon>
        <taxon>Pseudomonadati</taxon>
        <taxon>Pseudomonadota</taxon>
        <taxon>Gammaproteobacteria</taxon>
        <taxon>Alteromonadales</taxon>
        <taxon>Colwelliaceae</taxon>
        <taxon>Litorilituus</taxon>
    </lineage>
</organism>
<accession>A0A4P6P553</accession>
<dbReference type="OrthoDB" id="547680at2"/>
<feature type="chain" id="PRO_5020603922" description="Transporter substrate-binding domain-containing protein" evidence="1">
    <location>
        <begin position="22"/>
        <end position="292"/>
    </location>
</feature>